<dbReference type="InterPro" id="IPR023099">
    <property type="entry name" value="Glyco_hydro_46_N"/>
</dbReference>
<dbReference type="GO" id="GO:0016977">
    <property type="term" value="F:chitosanase activity"/>
    <property type="evidence" value="ECO:0007669"/>
    <property type="project" value="InterPro"/>
</dbReference>
<dbReference type="Proteomes" id="UP000077315">
    <property type="component" value="Unassembled WGS sequence"/>
</dbReference>
<dbReference type="Gene3D" id="3.30.386.10">
    <property type="entry name" value="Chitosanase, subunit A, domain 2"/>
    <property type="match status" value="1"/>
</dbReference>
<evidence type="ECO:0000256" key="1">
    <source>
        <dbReference type="SAM" id="SignalP"/>
    </source>
</evidence>
<dbReference type="GeneID" id="29002006"/>
<dbReference type="Pfam" id="PF01374">
    <property type="entry name" value="Glyco_hydro_46"/>
    <property type="match status" value="1"/>
</dbReference>
<dbReference type="GO" id="GO:0005975">
    <property type="term" value="P:carbohydrate metabolic process"/>
    <property type="evidence" value="ECO:0007669"/>
    <property type="project" value="InterPro"/>
</dbReference>
<name>A0A162PVY7_PHYB8</name>
<dbReference type="SUPFAM" id="SSF53955">
    <property type="entry name" value="Lysozyme-like"/>
    <property type="match status" value="1"/>
</dbReference>
<keyword evidence="3" id="KW-1185">Reference proteome</keyword>
<dbReference type="InterPro" id="IPR023346">
    <property type="entry name" value="Lysozyme-like_dom_sf"/>
</dbReference>
<dbReference type="Gene3D" id="1.20.141.10">
    <property type="entry name" value="Chitosanase, subunit A, domain 1"/>
    <property type="match status" value="1"/>
</dbReference>
<reference evidence="3" key="1">
    <citation type="submission" date="2015-06" db="EMBL/GenBank/DDBJ databases">
        <title>Expansion of signal transduction pathways in fungi by whole-genome duplication.</title>
        <authorList>
            <consortium name="DOE Joint Genome Institute"/>
            <person name="Corrochano L.M."/>
            <person name="Kuo A."/>
            <person name="Marcet-Houben M."/>
            <person name="Polaino S."/>
            <person name="Salamov A."/>
            <person name="Villalobos J.M."/>
            <person name="Alvarez M.I."/>
            <person name="Avalos J."/>
            <person name="Benito E.P."/>
            <person name="Benoit I."/>
            <person name="Burger G."/>
            <person name="Camino L.P."/>
            <person name="Canovas D."/>
            <person name="Cerda-Olmedo E."/>
            <person name="Cheng J.-F."/>
            <person name="Dominguez A."/>
            <person name="Elias M."/>
            <person name="Eslava A.P."/>
            <person name="Glaser F."/>
            <person name="Grimwood J."/>
            <person name="Gutierrez G."/>
            <person name="Heitman J."/>
            <person name="Henrissat B."/>
            <person name="Iturriaga E.A."/>
            <person name="Lang B.F."/>
            <person name="Lavin J.L."/>
            <person name="Lee S."/>
            <person name="Li W."/>
            <person name="Lindquist E."/>
            <person name="Lopez-Garcia S."/>
            <person name="Luque E.M."/>
            <person name="Marcos A.T."/>
            <person name="Martin J."/>
            <person name="McCluskey K."/>
            <person name="Medina H.R."/>
            <person name="Miralles-Duran A."/>
            <person name="Miyazaki A."/>
            <person name="Munoz-Torres E."/>
            <person name="Oguiza J.A."/>
            <person name="Ohm R."/>
            <person name="Olmedo M."/>
            <person name="Orejas M."/>
            <person name="Ortiz-Castellanos L."/>
            <person name="Pisabarro A.G."/>
            <person name="Rodriguez-Romero J."/>
            <person name="Ruiz-Herrera J."/>
            <person name="Ruiz-Vazquez R."/>
            <person name="Sanz C."/>
            <person name="Schackwitz W."/>
            <person name="Schmutz J."/>
            <person name="Shahriari M."/>
            <person name="Shelest E."/>
            <person name="Silva-Franco F."/>
            <person name="Soanes D."/>
            <person name="Syed K."/>
            <person name="Tagua V.G."/>
            <person name="Talbot N.J."/>
            <person name="Thon M."/>
            <person name="De vries R.P."/>
            <person name="Wiebenga A."/>
            <person name="Yadav J.S."/>
            <person name="Braun E.L."/>
            <person name="Baker S."/>
            <person name="Garre V."/>
            <person name="Horwitz B."/>
            <person name="Torres-Martinez S."/>
            <person name="Idnurm A."/>
            <person name="Herrera-Estrella A."/>
            <person name="Gabaldon T."/>
            <person name="Grigoriev I.V."/>
        </authorList>
    </citation>
    <scope>NUCLEOTIDE SEQUENCE [LARGE SCALE GENOMIC DNA]</scope>
    <source>
        <strain evidence="3">NRRL 1555(-)</strain>
    </source>
</reference>
<gene>
    <name evidence="2" type="ORF">PHYBLDRAFT_63284</name>
</gene>
<keyword evidence="2" id="KW-0378">Hydrolase</keyword>
<dbReference type="EMBL" id="KV440975">
    <property type="protein sequence ID" value="OAD76507.1"/>
    <property type="molecule type" value="Genomic_DNA"/>
</dbReference>
<dbReference type="InterPro" id="IPR000400">
    <property type="entry name" value="Glyco_hydro_46"/>
</dbReference>
<organism evidence="2 3">
    <name type="scientific">Phycomyces blakesleeanus (strain ATCC 8743b / DSM 1359 / FGSC 10004 / NBRC 33097 / NRRL 1555)</name>
    <dbReference type="NCBI Taxonomy" id="763407"/>
    <lineage>
        <taxon>Eukaryota</taxon>
        <taxon>Fungi</taxon>
        <taxon>Fungi incertae sedis</taxon>
        <taxon>Mucoromycota</taxon>
        <taxon>Mucoromycotina</taxon>
        <taxon>Mucoromycetes</taxon>
        <taxon>Mucorales</taxon>
        <taxon>Phycomycetaceae</taxon>
        <taxon>Phycomyces</taxon>
    </lineage>
</organism>
<dbReference type="VEuPathDB" id="FungiDB:PHYBLDRAFT_63284"/>
<feature type="chain" id="PRO_5007838344" evidence="1">
    <location>
        <begin position="29"/>
        <end position="332"/>
    </location>
</feature>
<protein>
    <submittedName>
        <fullName evidence="2">Glycoside hydrolase family 46 protein</fullName>
    </submittedName>
</protein>
<dbReference type="AlphaFoldDB" id="A0A162PVY7"/>
<dbReference type="OrthoDB" id="76114at2759"/>
<keyword evidence="1" id="KW-0732">Signal</keyword>
<evidence type="ECO:0000313" key="3">
    <source>
        <dbReference type="Proteomes" id="UP000077315"/>
    </source>
</evidence>
<feature type="signal peptide" evidence="1">
    <location>
        <begin position="1"/>
        <end position="28"/>
    </location>
</feature>
<proteinExistence type="predicted"/>
<evidence type="ECO:0000313" key="2">
    <source>
        <dbReference type="EMBL" id="OAD76507.1"/>
    </source>
</evidence>
<accession>A0A162PVY7</accession>
<dbReference type="GO" id="GO:0005576">
    <property type="term" value="C:extracellular region"/>
    <property type="evidence" value="ECO:0007669"/>
    <property type="project" value="InterPro"/>
</dbReference>
<dbReference type="RefSeq" id="XP_018294547.1">
    <property type="nucleotide sequence ID" value="XM_018441100.1"/>
</dbReference>
<dbReference type="InParanoid" id="A0A162PVY7"/>
<sequence length="332" mass="37095">MLSLILSHSSRIILFGLILLGLVQSGYAKKYSACQGKFTPNEGICAKFKFGDGHQRECITPKNGTTYYNLSKLPKVTSIDDRTRKMSSLITNVFEEGSTNFAFASCVDIGDLRGYTCGYVGFTTGTNDAETVIKAYSKKNPNNAFKPYLSKLAKISALPFCDRTGRGTTKGLEGFSKAWKTEACRKGEAFPKVQKDWAYNNYMLPSARYAAAYGVNSALGRAIFYDTIIQHGYQYVEQDINIVRVLTLTGGRKKNETEQSFLTRFLTTRRELQCCYPDDVWPDSATRSEDLQGLVSKFSTNKDLAKPVKLKNFGVTVKGTEQDLIDTRRCKK</sequence>